<dbReference type="FunFam" id="3.40.430.10:FF:000001">
    <property type="entry name" value="Dihydrofolate reductase"/>
    <property type="match status" value="1"/>
</dbReference>
<dbReference type="RefSeq" id="WP_267927292.1">
    <property type="nucleotide sequence ID" value="NZ_AP024233.1"/>
</dbReference>
<dbReference type="PANTHER" id="PTHR48069">
    <property type="entry name" value="DIHYDROFOLATE REDUCTASE"/>
    <property type="match status" value="1"/>
</dbReference>
<dbReference type="PROSITE" id="PS51330">
    <property type="entry name" value="DHFR_2"/>
    <property type="match status" value="1"/>
</dbReference>
<reference evidence="11" key="1">
    <citation type="submission" date="2020-12" db="EMBL/GenBank/DDBJ databases">
        <title>Desulfobium dissulfuricans gen. nov., sp. nov., a novel mesophilic, sulfate-reducing bacterium isolated from a deep-sea hydrothermal vent.</title>
        <authorList>
            <person name="Hashimoto Y."/>
            <person name="Tame A."/>
            <person name="Sawayama S."/>
            <person name="Miyazaki J."/>
            <person name="Takai K."/>
            <person name="Nakagawa S."/>
        </authorList>
    </citation>
    <scope>NUCLEOTIDE SEQUENCE</scope>
    <source>
        <strain evidence="11">GF1</strain>
    </source>
</reference>
<keyword evidence="12" id="KW-1185">Reference proteome</keyword>
<keyword evidence="4 8" id="KW-0554">One-carbon metabolism</keyword>
<dbReference type="Proteomes" id="UP001063350">
    <property type="component" value="Chromosome"/>
</dbReference>
<sequence length="159" mass="17983">MEIILIAAMAANRVIGHNNTIPWDIPGEQTRFKEITMGHSLIMGRKTWESIGRPLPGRRNIVVTRNRDYRAPGAETVHSLDEALELCRSDRAARVFVIGGEQLYRLALPLAHTLILTVLDRSYPGDTSFPPFSEEEFQLKGSVEVAAVQPYTIQTWQRR</sequence>
<evidence type="ECO:0000256" key="3">
    <source>
        <dbReference type="ARBA" id="ARBA00012856"/>
    </source>
</evidence>
<dbReference type="AlphaFoldDB" id="A0A915UBC8"/>
<dbReference type="EC" id="1.5.1.3" evidence="3 8"/>
<evidence type="ECO:0000256" key="4">
    <source>
        <dbReference type="ARBA" id="ARBA00022563"/>
    </source>
</evidence>
<protein>
    <recommendedName>
        <fullName evidence="3 8">Dihydrofolate reductase</fullName>
        <ecNumber evidence="3 8">1.5.1.3</ecNumber>
    </recommendedName>
</protein>
<evidence type="ECO:0000256" key="1">
    <source>
        <dbReference type="ARBA" id="ARBA00004903"/>
    </source>
</evidence>
<evidence type="ECO:0000259" key="10">
    <source>
        <dbReference type="PROSITE" id="PS51330"/>
    </source>
</evidence>
<evidence type="ECO:0000256" key="8">
    <source>
        <dbReference type="PIRNR" id="PIRNR000194"/>
    </source>
</evidence>
<keyword evidence="5 8" id="KW-0521">NADP</keyword>
<comment type="pathway">
    <text evidence="1 8">Cofactor biosynthesis; tetrahydrofolate biosynthesis; 5,6,7,8-tetrahydrofolate from 7,8-dihydrofolate: step 1/1.</text>
</comment>
<dbReference type="GO" id="GO:0070401">
    <property type="term" value="F:NADP+ binding"/>
    <property type="evidence" value="ECO:0007669"/>
    <property type="project" value="UniProtKB-ARBA"/>
</dbReference>
<dbReference type="EMBL" id="AP024233">
    <property type="protein sequence ID" value="BCO10565.1"/>
    <property type="molecule type" value="Genomic_DNA"/>
</dbReference>
<proteinExistence type="inferred from homology"/>
<dbReference type="GO" id="GO:0046654">
    <property type="term" value="P:tetrahydrofolate biosynthetic process"/>
    <property type="evidence" value="ECO:0007669"/>
    <property type="project" value="InterPro"/>
</dbReference>
<dbReference type="Pfam" id="PF00186">
    <property type="entry name" value="DHFR_1"/>
    <property type="match status" value="1"/>
</dbReference>
<dbReference type="PRINTS" id="PR00070">
    <property type="entry name" value="DHFR"/>
</dbReference>
<evidence type="ECO:0000313" key="11">
    <source>
        <dbReference type="EMBL" id="BCO10565.1"/>
    </source>
</evidence>
<accession>A0A915UBC8</accession>
<name>A0A915UBC8_9BACT</name>
<comment type="function">
    <text evidence="7 8">Key enzyme in folate metabolism. Catalyzes an essential reaction for de novo glycine and purine synthesis, and for DNA precursor synthesis.</text>
</comment>
<dbReference type="PIRSF" id="PIRSF000194">
    <property type="entry name" value="DHFR"/>
    <property type="match status" value="1"/>
</dbReference>
<feature type="domain" description="DHFR" evidence="10">
    <location>
        <begin position="2"/>
        <end position="158"/>
    </location>
</feature>
<dbReference type="CDD" id="cd00209">
    <property type="entry name" value="DHFR"/>
    <property type="match status" value="1"/>
</dbReference>
<dbReference type="SUPFAM" id="SSF53597">
    <property type="entry name" value="Dihydrofolate reductase-like"/>
    <property type="match status" value="1"/>
</dbReference>
<gene>
    <name evidence="11" type="primary">folA</name>
    <name evidence="11" type="ORF">GF1_29410</name>
</gene>
<dbReference type="InterPro" id="IPR001796">
    <property type="entry name" value="DHFR_dom"/>
</dbReference>
<dbReference type="GO" id="GO:0006730">
    <property type="term" value="P:one-carbon metabolic process"/>
    <property type="evidence" value="ECO:0007669"/>
    <property type="project" value="UniProtKB-KW"/>
</dbReference>
<dbReference type="GO" id="GO:0004146">
    <property type="term" value="F:dihydrofolate reductase activity"/>
    <property type="evidence" value="ECO:0007669"/>
    <property type="project" value="UniProtKB-EC"/>
</dbReference>
<evidence type="ECO:0000256" key="2">
    <source>
        <dbReference type="ARBA" id="ARBA00009539"/>
    </source>
</evidence>
<keyword evidence="6 8" id="KW-0560">Oxidoreductase</keyword>
<evidence type="ECO:0000256" key="5">
    <source>
        <dbReference type="ARBA" id="ARBA00022857"/>
    </source>
</evidence>
<dbReference type="PROSITE" id="PS00075">
    <property type="entry name" value="DHFR_1"/>
    <property type="match status" value="1"/>
</dbReference>
<comment type="catalytic activity">
    <reaction evidence="8">
        <text>(6S)-5,6,7,8-tetrahydrofolate + NADP(+) = 7,8-dihydrofolate + NADPH + H(+)</text>
        <dbReference type="Rhea" id="RHEA:15009"/>
        <dbReference type="ChEBI" id="CHEBI:15378"/>
        <dbReference type="ChEBI" id="CHEBI:57451"/>
        <dbReference type="ChEBI" id="CHEBI:57453"/>
        <dbReference type="ChEBI" id="CHEBI:57783"/>
        <dbReference type="ChEBI" id="CHEBI:58349"/>
        <dbReference type="EC" id="1.5.1.3"/>
    </reaction>
</comment>
<dbReference type="GO" id="GO:0005829">
    <property type="term" value="C:cytosol"/>
    <property type="evidence" value="ECO:0007669"/>
    <property type="project" value="TreeGrafter"/>
</dbReference>
<dbReference type="PANTHER" id="PTHR48069:SF3">
    <property type="entry name" value="DIHYDROFOLATE REDUCTASE"/>
    <property type="match status" value="1"/>
</dbReference>
<dbReference type="InterPro" id="IPR024072">
    <property type="entry name" value="DHFR-like_dom_sf"/>
</dbReference>
<dbReference type="GO" id="GO:0046452">
    <property type="term" value="P:dihydrofolate metabolic process"/>
    <property type="evidence" value="ECO:0007669"/>
    <property type="project" value="TreeGrafter"/>
</dbReference>
<dbReference type="InterPro" id="IPR012259">
    <property type="entry name" value="DHFR"/>
</dbReference>
<comment type="similarity">
    <text evidence="2 8 9">Belongs to the dihydrofolate reductase family.</text>
</comment>
<organism evidence="11 12">
    <name type="scientific">Desulfolithobacter dissulfuricans</name>
    <dbReference type="NCBI Taxonomy" id="2795293"/>
    <lineage>
        <taxon>Bacteria</taxon>
        <taxon>Pseudomonadati</taxon>
        <taxon>Thermodesulfobacteriota</taxon>
        <taxon>Desulfobulbia</taxon>
        <taxon>Desulfobulbales</taxon>
        <taxon>Desulfobulbaceae</taxon>
        <taxon>Desulfolithobacter</taxon>
    </lineage>
</organism>
<dbReference type="KEGG" id="ddu:GF1_29410"/>
<evidence type="ECO:0000256" key="7">
    <source>
        <dbReference type="ARBA" id="ARBA00025067"/>
    </source>
</evidence>
<dbReference type="InterPro" id="IPR017925">
    <property type="entry name" value="DHFR_CS"/>
</dbReference>
<evidence type="ECO:0000313" key="12">
    <source>
        <dbReference type="Proteomes" id="UP001063350"/>
    </source>
</evidence>
<evidence type="ECO:0000256" key="9">
    <source>
        <dbReference type="RuleBase" id="RU004474"/>
    </source>
</evidence>
<dbReference type="Gene3D" id="3.40.430.10">
    <property type="entry name" value="Dihydrofolate Reductase, subunit A"/>
    <property type="match status" value="1"/>
</dbReference>
<evidence type="ECO:0000256" key="6">
    <source>
        <dbReference type="ARBA" id="ARBA00023002"/>
    </source>
</evidence>
<dbReference type="GO" id="GO:0046655">
    <property type="term" value="P:folic acid metabolic process"/>
    <property type="evidence" value="ECO:0007669"/>
    <property type="project" value="TreeGrafter"/>
</dbReference>